<dbReference type="GeneID" id="20090974"/>
<name>A0A024TDY3_9STRA</name>
<dbReference type="OrthoDB" id="78992at2759"/>
<dbReference type="RefSeq" id="XP_008879810.1">
    <property type="nucleotide sequence ID" value="XM_008881588.1"/>
</dbReference>
<sequence>MLKKCRGEAVTVLRYYYSDTLRDLSSTLESSVSQLRQSLQDAQAQTLRVYQDAATASSQPQQSPHTRAKPVKLHVTKFDSDADRLLRWIVQVETAADALCITRESTRVAFTLSHLKDQAEDWADDGDLNLLSSSTADESVLPNPAESQTWASLRSNPFFDLLDEFKDVFPDDVPCRLPVDKGIRHEIDLVPGTKYCVTRQWPLPRDQVDAIDAFFVARKAAGHILDKRPARWILSPYLAFAPHSYANSDPRDKLGG</sequence>
<dbReference type="EMBL" id="KI914009">
    <property type="protein sequence ID" value="ETV91542.1"/>
    <property type="molecule type" value="Genomic_DNA"/>
</dbReference>
<dbReference type="AlphaFoldDB" id="A0A024TDY3"/>
<accession>A0A024TDY3</accession>
<dbReference type="InterPro" id="IPR043502">
    <property type="entry name" value="DNA/RNA_pol_sf"/>
</dbReference>
<evidence type="ECO:0008006" key="2">
    <source>
        <dbReference type="Google" id="ProtNLM"/>
    </source>
</evidence>
<protein>
    <recommendedName>
        <fullName evidence="2">Reverse transcriptase</fullName>
    </recommendedName>
</protein>
<dbReference type="eggNOG" id="ENOG502S795">
    <property type="taxonomic scope" value="Eukaryota"/>
</dbReference>
<dbReference type="SUPFAM" id="SSF56672">
    <property type="entry name" value="DNA/RNA polymerases"/>
    <property type="match status" value="1"/>
</dbReference>
<dbReference type="STRING" id="157072.A0A024TDY3"/>
<reference evidence="1" key="1">
    <citation type="submission" date="2013-12" db="EMBL/GenBank/DDBJ databases">
        <title>The Genome Sequence of Aphanomyces invadans NJM9701.</title>
        <authorList>
            <consortium name="The Broad Institute Genomics Platform"/>
            <person name="Russ C."/>
            <person name="Tyler B."/>
            <person name="van West P."/>
            <person name="Dieguez-Uribeondo J."/>
            <person name="Young S.K."/>
            <person name="Zeng Q."/>
            <person name="Gargeya S."/>
            <person name="Fitzgerald M."/>
            <person name="Abouelleil A."/>
            <person name="Alvarado L."/>
            <person name="Chapman S.B."/>
            <person name="Gainer-Dewar J."/>
            <person name="Goldberg J."/>
            <person name="Griggs A."/>
            <person name="Gujja S."/>
            <person name="Hansen M."/>
            <person name="Howarth C."/>
            <person name="Imamovic A."/>
            <person name="Ireland A."/>
            <person name="Larimer J."/>
            <person name="McCowan C."/>
            <person name="Murphy C."/>
            <person name="Pearson M."/>
            <person name="Poon T.W."/>
            <person name="Priest M."/>
            <person name="Roberts A."/>
            <person name="Saif S."/>
            <person name="Shea T."/>
            <person name="Sykes S."/>
            <person name="Wortman J."/>
            <person name="Nusbaum C."/>
            <person name="Birren B."/>
        </authorList>
    </citation>
    <scope>NUCLEOTIDE SEQUENCE [LARGE SCALE GENOMIC DNA]</scope>
    <source>
        <strain evidence="1">NJM9701</strain>
    </source>
</reference>
<dbReference type="VEuPathDB" id="FungiDB:H310_13924"/>
<evidence type="ECO:0000313" key="1">
    <source>
        <dbReference type="EMBL" id="ETV91542.1"/>
    </source>
</evidence>
<organism evidence="1">
    <name type="scientific">Aphanomyces invadans</name>
    <dbReference type="NCBI Taxonomy" id="157072"/>
    <lineage>
        <taxon>Eukaryota</taxon>
        <taxon>Sar</taxon>
        <taxon>Stramenopiles</taxon>
        <taxon>Oomycota</taxon>
        <taxon>Saprolegniomycetes</taxon>
        <taxon>Saprolegniales</taxon>
        <taxon>Verrucalvaceae</taxon>
        <taxon>Aphanomyces</taxon>
    </lineage>
</organism>
<proteinExistence type="predicted"/>
<gene>
    <name evidence="1" type="ORF">H310_13924</name>
</gene>